<evidence type="ECO:0000256" key="5">
    <source>
        <dbReference type="RuleBase" id="RU361279"/>
    </source>
</evidence>
<protein>
    <recommendedName>
        <fullName evidence="5">5-formyltetrahydrofolate cyclo-ligase</fullName>
        <ecNumber evidence="5">6.3.3.2</ecNumber>
    </recommendedName>
</protein>
<dbReference type="AlphaFoldDB" id="A0A542CYL6"/>
<dbReference type="Pfam" id="PF01812">
    <property type="entry name" value="5-FTHF_cyc-lig"/>
    <property type="match status" value="1"/>
</dbReference>
<evidence type="ECO:0000256" key="4">
    <source>
        <dbReference type="PIRSR" id="PIRSR006806-1"/>
    </source>
</evidence>
<dbReference type="PANTHER" id="PTHR23407">
    <property type="entry name" value="ATPASE INHIBITOR/5-FORMYLTETRAHYDROFOLATE CYCLO-LIGASE"/>
    <property type="match status" value="1"/>
</dbReference>
<comment type="cofactor">
    <cofactor evidence="5">
        <name>Mg(2+)</name>
        <dbReference type="ChEBI" id="CHEBI:18420"/>
    </cofactor>
</comment>
<dbReference type="InterPro" id="IPR002698">
    <property type="entry name" value="FTHF_cligase"/>
</dbReference>
<name>A0A542CYL6_SERFO</name>
<dbReference type="GO" id="GO:0046872">
    <property type="term" value="F:metal ion binding"/>
    <property type="evidence" value="ECO:0007669"/>
    <property type="project" value="UniProtKB-KW"/>
</dbReference>
<accession>A0A542CYL6</accession>
<keyword evidence="3 4" id="KW-0067">ATP-binding</keyword>
<organism evidence="6">
    <name type="scientific">Serratia fonticola</name>
    <dbReference type="NCBI Taxonomy" id="47917"/>
    <lineage>
        <taxon>Bacteria</taxon>
        <taxon>Pseudomonadati</taxon>
        <taxon>Pseudomonadota</taxon>
        <taxon>Gammaproteobacteria</taxon>
        <taxon>Enterobacterales</taxon>
        <taxon>Yersiniaceae</taxon>
        <taxon>Serratia</taxon>
    </lineage>
</organism>
<evidence type="ECO:0000256" key="3">
    <source>
        <dbReference type="ARBA" id="ARBA00022840"/>
    </source>
</evidence>
<keyword evidence="5" id="KW-0479">Metal-binding</keyword>
<evidence type="ECO:0000256" key="1">
    <source>
        <dbReference type="ARBA" id="ARBA00010638"/>
    </source>
</evidence>
<feature type="binding site" evidence="4">
    <location>
        <position position="57"/>
    </location>
    <ligand>
        <name>substrate</name>
    </ligand>
</feature>
<sequence length="202" mass="23053">MSFEPQFAQQRQVIRNEIRQRRRALTPTEQQDFARQIALRLTQHPRIQAAEHIAVFLSFDGELDTAPLITRLWQLGKQVYLPVLHPFSPGNLLFLRYTAQTLLIYNRFKILEPALDVRGVLPLSQLDVVLTPLVAFDAQGQRLGMGGGFYDRTLQNWRQGGPYPIGLAHDCQQVAALPVEQWDIPLPEIITPAKNWAWPIAP</sequence>
<comment type="similarity">
    <text evidence="1 5">Belongs to the 5-formyltetrahydrofolate cyclo-ligase family.</text>
</comment>
<dbReference type="GO" id="GO:0005524">
    <property type="term" value="F:ATP binding"/>
    <property type="evidence" value="ECO:0007669"/>
    <property type="project" value="UniProtKB-KW"/>
</dbReference>
<comment type="caution">
    <text evidence="6">The sequence shown here is derived from an EMBL/GenBank/DDBJ whole genome shotgun (WGS) entry which is preliminary data.</text>
</comment>
<evidence type="ECO:0000313" key="6">
    <source>
        <dbReference type="EMBL" id="TVZ70408.1"/>
    </source>
</evidence>
<reference evidence="6" key="1">
    <citation type="submission" date="2019-06" db="EMBL/GenBank/DDBJ databases">
        <authorList>
            <person name="Deangelis K."/>
            <person name="Huntemann M."/>
            <person name="Clum A."/>
            <person name="Pillay M."/>
            <person name="Palaniappan K."/>
            <person name="Varghese N."/>
            <person name="Mikhailova N."/>
            <person name="Stamatis D."/>
            <person name="Reddy T."/>
            <person name="Daum C."/>
            <person name="Shapiro N."/>
            <person name="Ivanova N."/>
            <person name="Kyrpides N."/>
            <person name="Woyke T."/>
        </authorList>
    </citation>
    <scope>NUCLEOTIDE SEQUENCE [LARGE SCALE GENOMIC DNA]</scope>
    <source>
        <strain evidence="6">128R</strain>
    </source>
</reference>
<feature type="binding site" evidence="4">
    <location>
        <begin position="142"/>
        <end position="150"/>
    </location>
    <ligand>
        <name>ATP</name>
        <dbReference type="ChEBI" id="CHEBI:30616"/>
    </ligand>
</feature>
<dbReference type="Gene3D" id="3.40.50.10420">
    <property type="entry name" value="NagB/RpiA/CoA transferase-like"/>
    <property type="match status" value="1"/>
</dbReference>
<dbReference type="GO" id="GO:0035999">
    <property type="term" value="P:tetrahydrofolate interconversion"/>
    <property type="evidence" value="ECO:0007669"/>
    <property type="project" value="TreeGrafter"/>
</dbReference>
<dbReference type="PIRSF" id="PIRSF006806">
    <property type="entry name" value="FTHF_cligase"/>
    <property type="match status" value="1"/>
</dbReference>
<gene>
    <name evidence="6" type="ORF">FHU10_2977</name>
</gene>
<dbReference type="NCBIfam" id="TIGR02727">
    <property type="entry name" value="MTHFS_bact"/>
    <property type="match status" value="1"/>
</dbReference>
<comment type="catalytic activity">
    <reaction evidence="5">
        <text>(6S)-5-formyl-5,6,7,8-tetrahydrofolate + ATP = (6R)-5,10-methenyltetrahydrofolate + ADP + phosphate</text>
        <dbReference type="Rhea" id="RHEA:10488"/>
        <dbReference type="ChEBI" id="CHEBI:30616"/>
        <dbReference type="ChEBI" id="CHEBI:43474"/>
        <dbReference type="ChEBI" id="CHEBI:57455"/>
        <dbReference type="ChEBI" id="CHEBI:57457"/>
        <dbReference type="ChEBI" id="CHEBI:456216"/>
        <dbReference type="EC" id="6.3.3.2"/>
    </reaction>
</comment>
<dbReference type="GO" id="GO:0009396">
    <property type="term" value="P:folic acid-containing compound biosynthetic process"/>
    <property type="evidence" value="ECO:0007669"/>
    <property type="project" value="TreeGrafter"/>
</dbReference>
<dbReference type="SUPFAM" id="SSF100950">
    <property type="entry name" value="NagB/RpiA/CoA transferase-like"/>
    <property type="match status" value="1"/>
</dbReference>
<proteinExistence type="inferred from homology"/>
<evidence type="ECO:0000256" key="2">
    <source>
        <dbReference type="ARBA" id="ARBA00022741"/>
    </source>
</evidence>
<keyword evidence="6" id="KW-0436">Ligase</keyword>
<dbReference type="InterPro" id="IPR037171">
    <property type="entry name" value="NagB/RpiA_transferase-like"/>
</dbReference>
<dbReference type="OrthoDB" id="9801938at2"/>
<keyword evidence="5" id="KW-0460">Magnesium</keyword>
<reference evidence="6" key="2">
    <citation type="submission" date="2019-08" db="EMBL/GenBank/DDBJ databases">
        <title>Investigation of anaerobic lignin degradation for improved lignocellulosic biofuels.</title>
        <authorList>
            <person name="Deangelis K.PhD."/>
        </authorList>
    </citation>
    <scope>NUCLEOTIDE SEQUENCE [LARGE SCALE GENOMIC DNA]</scope>
    <source>
        <strain evidence="6">128R</strain>
    </source>
</reference>
<dbReference type="GO" id="GO:0030272">
    <property type="term" value="F:5-formyltetrahydrofolate cyclo-ligase activity"/>
    <property type="evidence" value="ECO:0007669"/>
    <property type="project" value="UniProtKB-EC"/>
</dbReference>
<dbReference type="InterPro" id="IPR024185">
    <property type="entry name" value="FTHF_cligase-like_sf"/>
</dbReference>
<feature type="binding site" evidence="4">
    <location>
        <position position="62"/>
    </location>
    <ligand>
        <name>substrate</name>
    </ligand>
</feature>
<feature type="binding site" evidence="4">
    <location>
        <begin position="11"/>
        <end position="15"/>
    </location>
    <ligand>
        <name>ATP</name>
        <dbReference type="ChEBI" id="CHEBI:30616"/>
    </ligand>
</feature>
<keyword evidence="2 4" id="KW-0547">Nucleotide-binding</keyword>
<dbReference type="EC" id="6.3.3.2" evidence="5"/>
<dbReference type="EMBL" id="VISQ01000001">
    <property type="protein sequence ID" value="TVZ70408.1"/>
    <property type="molecule type" value="Genomic_DNA"/>
</dbReference>
<dbReference type="PANTHER" id="PTHR23407:SF1">
    <property type="entry name" value="5-FORMYLTETRAHYDROFOLATE CYCLO-LIGASE"/>
    <property type="match status" value="1"/>
</dbReference>